<keyword evidence="4" id="KW-1185">Reference proteome</keyword>
<evidence type="ECO:0000313" key="4">
    <source>
        <dbReference type="Proteomes" id="UP000006039"/>
    </source>
</evidence>
<accession>J3NPZ2</accession>
<organism evidence="2">
    <name type="scientific">Gaeumannomyces tritici (strain R3-111a-1)</name>
    <name type="common">Wheat and barley take-all root rot fungus</name>
    <name type="synonym">Gaeumannomyces graminis var. tritici</name>
    <dbReference type="NCBI Taxonomy" id="644352"/>
    <lineage>
        <taxon>Eukaryota</taxon>
        <taxon>Fungi</taxon>
        <taxon>Dikarya</taxon>
        <taxon>Ascomycota</taxon>
        <taxon>Pezizomycotina</taxon>
        <taxon>Sordariomycetes</taxon>
        <taxon>Sordariomycetidae</taxon>
        <taxon>Magnaporthales</taxon>
        <taxon>Magnaporthaceae</taxon>
        <taxon>Gaeumannomyces</taxon>
    </lineage>
</organism>
<dbReference type="Proteomes" id="UP000006039">
    <property type="component" value="Unassembled WGS sequence"/>
</dbReference>
<feature type="compositionally biased region" description="Pro residues" evidence="1">
    <location>
        <begin position="87"/>
        <end position="97"/>
    </location>
</feature>
<reference evidence="4" key="1">
    <citation type="submission" date="2010-07" db="EMBL/GenBank/DDBJ databases">
        <title>The genome sequence of Gaeumannomyces graminis var. tritici strain R3-111a-1.</title>
        <authorList>
            <consortium name="The Broad Institute Genome Sequencing Platform"/>
            <person name="Ma L.-J."/>
            <person name="Dead R."/>
            <person name="Young S."/>
            <person name="Zeng Q."/>
            <person name="Koehrsen M."/>
            <person name="Alvarado L."/>
            <person name="Berlin A."/>
            <person name="Chapman S.B."/>
            <person name="Chen Z."/>
            <person name="Freedman E."/>
            <person name="Gellesch M."/>
            <person name="Goldberg J."/>
            <person name="Griggs A."/>
            <person name="Gujja S."/>
            <person name="Heilman E.R."/>
            <person name="Heiman D."/>
            <person name="Hepburn T."/>
            <person name="Howarth C."/>
            <person name="Jen D."/>
            <person name="Larson L."/>
            <person name="Mehta T."/>
            <person name="Neiman D."/>
            <person name="Pearson M."/>
            <person name="Roberts A."/>
            <person name="Saif S."/>
            <person name="Shea T."/>
            <person name="Shenoy N."/>
            <person name="Sisk P."/>
            <person name="Stolte C."/>
            <person name="Sykes S."/>
            <person name="Walk T."/>
            <person name="White J."/>
            <person name="Yandava C."/>
            <person name="Haas B."/>
            <person name="Nusbaum C."/>
            <person name="Birren B."/>
        </authorList>
    </citation>
    <scope>NUCLEOTIDE SEQUENCE [LARGE SCALE GENOMIC DNA]</scope>
    <source>
        <strain evidence="4">R3-111a-1</strain>
    </source>
</reference>
<dbReference type="HOGENOM" id="CLU_2346794_0_0_1"/>
<proteinExistence type="predicted"/>
<evidence type="ECO:0000313" key="2">
    <source>
        <dbReference type="EMBL" id="EJT78248.1"/>
    </source>
</evidence>
<dbReference type="VEuPathDB" id="FungiDB:GGTG_03350"/>
<name>J3NPZ2_GAET3</name>
<evidence type="ECO:0000256" key="1">
    <source>
        <dbReference type="SAM" id="MobiDB-lite"/>
    </source>
</evidence>
<reference evidence="3" key="4">
    <citation type="journal article" date="2015" name="G3 (Bethesda)">
        <title>Genome sequences of three phytopathogenic species of the Magnaporthaceae family of fungi.</title>
        <authorList>
            <person name="Okagaki L.H."/>
            <person name="Nunes C.C."/>
            <person name="Sailsbery J."/>
            <person name="Clay B."/>
            <person name="Brown D."/>
            <person name="John T."/>
            <person name="Oh Y."/>
            <person name="Young N."/>
            <person name="Fitzgerald M."/>
            <person name="Haas B.J."/>
            <person name="Zeng Q."/>
            <person name="Young S."/>
            <person name="Adiconis X."/>
            <person name="Fan L."/>
            <person name="Levin J.Z."/>
            <person name="Mitchell T.K."/>
            <person name="Okubara P.A."/>
            <person name="Farman M.L."/>
            <person name="Kohn L.M."/>
            <person name="Birren B."/>
            <person name="Ma L.-J."/>
            <person name="Dean R.A."/>
        </authorList>
    </citation>
    <scope>NUCLEOTIDE SEQUENCE</scope>
    <source>
        <strain evidence="3">R3-111a-1</strain>
    </source>
</reference>
<sequence length="97" mass="10722">MGNVYTTPPMRLVYSRWRSADLPDTPGSHISEPCHLPALAGRSWAVAPPWTELDLSMVAHRIMELSNGAKSTRRSNMAKPRSLHRAPAPPRPPTANE</sequence>
<protein>
    <submittedName>
        <fullName evidence="2 3">Uncharacterized protein</fullName>
    </submittedName>
</protein>
<reference evidence="3" key="5">
    <citation type="submission" date="2018-04" db="UniProtKB">
        <authorList>
            <consortium name="EnsemblFungi"/>
        </authorList>
    </citation>
    <scope>IDENTIFICATION</scope>
    <source>
        <strain evidence="3">R3-111a-1</strain>
    </source>
</reference>
<reference evidence="2" key="2">
    <citation type="submission" date="2010-07" db="EMBL/GenBank/DDBJ databases">
        <authorList>
            <consortium name="The Broad Institute Genome Sequencing Platform"/>
            <consortium name="Broad Institute Genome Sequencing Center for Infectious Disease"/>
            <person name="Ma L.-J."/>
            <person name="Dead R."/>
            <person name="Young S."/>
            <person name="Zeng Q."/>
            <person name="Koehrsen M."/>
            <person name="Alvarado L."/>
            <person name="Berlin A."/>
            <person name="Chapman S.B."/>
            <person name="Chen Z."/>
            <person name="Freedman E."/>
            <person name="Gellesch M."/>
            <person name="Goldberg J."/>
            <person name="Griggs A."/>
            <person name="Gujja S."/>
            <person name="Heilman E.R."/>
            <person name="Heiman D."/>
            <person name="Hepburn T."/>
            <person name="Howarth C."/>
            <person name="Jen D."/>
            <person name="Larson L."/>
            <person name="Mehta T."/>
            <person name="Neiman D."/>
            <person name="Pearson M."/>
            <person name="Roberts A."/>
            <person name="Saif S."/>
            <person name="Shea T."/>
            <person name="Shenoy N."/>
            <person name="Sisk P."/>
            <person name="Stolte C."/>
            <person name="Sykes S."/>
            <person name="Walk T."/>
            <person name="White J."/>
            <person name="Yandava C."/>
            <person name="Haas B."/>
            <person name="Nusbaum C."/>
            <person name="Birren B."/>
        </authorList>
    </citation>
    <scope>NUCLEOTIDE SEQUENCE</scope>
    <source>
        <strain evidence="2">R3-111a-1</strain>
    </source>
</reference>
<dbReference type="GeneID" id="20343808"/>
<dbReference type="EMBL" id="GL385396">
    <property type="protein sequence ID" value="EJT78248.1"/>
    <property type="molecule type" value="Genomic_DNA"/>
</dbReference>
<feature type="region of interest" description="Disordered" evidence="1">
    <location>
        <begin position="66"/>
        <end position="97"/>
    </location>
</feature>
<evidence type="ECO:0000313" key="3">
    <source>
        <dbReference type="EnsemblFungi" id="EJT78248"/>
    </source>
</evidence>
<reference evidence="2" key="3">
    <citation type="submission" date="2010-09" db="EMBL/GenBank/DDBJ databases">
        <title>Annotation of Gaeumannomyces graminis var. tritici R3-111a-1.</title>
        <authorList>
            <consortium name="The Broad Institute Genome Sequencing Platform"/>
            <person name="Ma L.-J."/>
            <person name="Dead R."/>
            <person name="Young S.K."/>
            <person name="Zeng Q."/>
            <person name="Gargeya S."/>
            <person name="Fitzgerald M."/>
            <person name="Haas B."/>
            <person name="Abouelleil A."/>
            <person name="Alvarado L."/>
            <person name="Arachchi H.M."/>
            <person name="Berlin A."/>
            <person name="Brown A."/>
            <person name="Chapman S.B."/>
            <person name="Chen Z."/>
            <person name="Dunbar C."/>
            <person name="Freedman E."/>
            <person name="Gearin G."/>
            <person name="Gellesch M."/>
            <person name="Goldberg J."/>
            <person name="Griggs A."/>
            <person name="Gujja S."/>
            <person name="Heiman D."/>
            <person name="Howarth C."/>
            <person name="Larson L."/>
            <person name="Lui A."/>
            <person name="MacDonald P.J.P."/>
            <person name="Mehta T."/>
            <person name="Montmayeur A."/>
            <person name="Murphy C."/>
            <person name="Neiman D."/>
            <person name="Pearson M."/>
            <person name="Priest M."/>
            <person name="Roberts A."/>
            <person name="Saif S."/>
            <person name="Shea T."/>
            <person name="Shenoy N."/>
            <person name="Sisk P."/>
            <person name="Stolte C."/>
            <person name="Sykes S."/>
            <person name="Yandava C."/>
            <person name="Wortman J."/>
            <person name="Nusbaum C."/>
            <person name="Birren B."/>
        </authorList>
    </citation>
    <scope>NUCLEOTIDE SEQUENCE</scope>
    <source>
        <strain evidence="2">R3-111a-1</strain>
    </source>
</reference>
<dbReference type="RefSeq" id="XP_009219393.1">
    <property type="nucleotide sequence ID" value="XM_009221129.1"/>
</dbReference>
<gene>
    <name evidence="3" type="primary">20343808</name>
    <name evidence="2" type="ORF">GGTG_03350</name>
</gene>
<dbReference type="AlphaFoldDB" id="J3NPZ2"/>
<dbReference type="EnsemblFungi" id="EJT78248">
    <property type="protein sequence ID" value="EJT78248"/>
    <property type="gene ID" value="GGTG_03350"/>
</dbReference>